<evidence type="ECO:0000313" key="2">
    <source>
        <dbReference type="Ensembl" id="ENSMMMP00000017368.1"/>
    </source>
</evidence>
<keyword evidence="3" id="KW-1185">Reference proteome</keyword>
<organism evidence="2 3">
    <name type="scientific">Marmota marmota marmota</name>
    <name type="common">Alpine marmot</name>
    <dbReference type="NCBI Taxonomy" id="9994"/>
    <lineage>
        <taxon>Eukaryota</taxon>
        <taxon>Metazoa</taxon>
        <taxon>Chordata</taxon>
        <taxon>Craniata</taxon>
        <taxon>Vertebrata</taxon>
        <taxon>Euteleostomi</taxon>
        <taxon>Mammalia</taxon>
        <taxon>Eutheria</taxon>
        <taxon>Euarchontoglires</taxon>
        <taxon>Glires</taxon>
        <taxon>Rodentia</taxon>
        <taxon>Sciuromorpha</taxon>
        <taxon>Sciuridae</taxon>
        <taxon>Xerinae</taxon>
        <taxon>Marmotini</taxon>
        <taxon>Marmota</taxon>
    </lineage>
</organism>
<evidence type="ECO:0000313" key="3">
    <source>
        <dbReference type="Proteomes" id="UP000694407"/>
    </source>
</evidence>
<keyword evidence="1" id="KW-0472">Membrane</keyword>
<accession>A0A8C5ZM85</accession>
<reference evidence="2" key="1">
    <citation type="submission" date="2025-08" db="UniProtKB">
        <authorList>
            <consortium name="Ensembl"/>
        </authorList>
    </citation>
    <scope>IDENTIFICATION</scope>
</reference>
<sequence>IDYIASKIQYSSGILRCSGGLWYTLQFSSFLNFLFLMLVSFISPQG</sequence>
<dbReference type="Ensembl" id="ENSMMMT00000019774.1">
    <property type="protein sequence ID" value="ENSMMMP00000017368.1"/>
    <property type="gene ID" value="ENSMMMG00000015430.1"/>
</dbReference>
<keyword evidence="1" id="KW-0812">Transmembrane</keyword>
<name>A0A8C5ZM85_MARMA</name>
<evidence type="ECO:0000256" key="1">
    <source>
        <dbReference type="SAM" id="Phobius"/>
    </source>
</evidence>
<proteinExistence type="predicted"/>
<protein>
    <submittedName>
        <fullName evidence="2">Uncharacterized protein</fullName>
    </submittedName>
</protein>
<keyword evidence="1" id="KW-1133">Transmembrane helix</keyword>
<dbReference type="AlphaFoldDB" id="A0A8C5ZM85"/>
<feature type="transmembrane region" description="Helical" evidence="1">
    <location>
        <begin position="21"/>
        <end position="42"/>
    </location>
</feature>
<reference evidence="2" key="2">
    <citation type="submission" date="2025-09" db="UniProtKB">
        <authorList>
            <consortium name="Ensembl"/>
        </authorList>
    </citation>
    <scope>IDENTIFICATION</scope>
</reference>
<dbReference type="Proteomes" id="UP000694407">
    <property type="component" value="Unplaced"/>
</dbReference>